<organism evidence="2 3">
    <name type="scientific">Cyanomargarita calcarea GSE-NOS-MK-12-04C</name>
    <dbReference type="NCBI Taxonomy" id="2839659"/>
    <lineage>
        <taxon>Bacteria</taxon>
        <taxon>Bacillati</taxon>
        <taxon>Cyanobacteriota</taxon>
        <taxon>Cyanophyceae</taxon>
        <taxon>Nostocales</taxon>
        <taxon>Cyanomargaritaceae</taxon>
        <taxon>Cyanomargarita</taxon>
    </lineage>
</organism>
<evidence type="ECO:0000313" key="2">
    <source>
        <dbReference type="EMBL" id="MBW4668030.1"/>
    </source>
</evidence>
<protein>
    <submittedName>
        <fullName evidence="2">Uma2 family endonuclease</fullName>
    </submittedName>
</protein>
<dbReference type="PANTHER" id="PTHR47152">
    <property type="entry name" value="SLR2084 PROTEIN-RELATED"/>
    <property type="match status" value="1"/>
</dbReference>
<dbReference type="PANTHER" id="PTHR47152:SF1">
    <property type="entry name" value="SLL1186 PROTEIN"/>
    <property type="match status" value="1"/>
</dbReference>
<keyword evidence="2" id="KW-0540">Nuclease</keyword>
<comment type="caution">
    <text evidence="2">The sequence shown here is derived from an EMBL/GenBank/DDBJ whole genome shotgun (WGS) entry which is preliminary data.</text>
</comment>
<dbReference type="AlphaFoldDB" id="A0A951QLB5"/>
<name>A0A951QLB5_9CYAN</name>
<keyword evidence="2" id="KW-0378">Hydrolase</keyword>
<dbReference type="EMBL" id="JAHHGZ010000010">
    <property type="protein sequence ID" value="MBW4668030.1"/>
    <property type="molecule type" value="Genomic_DNA"/>
</dbReference>
<dbReference type="GO" id="GO:0004519">
    <property type="term" value="F:endonuclease activity"/>
    <property type="evidence" value="ECO:0007669"/>
    <property type="project" value="UniProtKB-KW"/>
</dbReference>
<feature type="domain" description="Putative restriction endonuclease" evidence="1">
    <location>
        <begin position="26"/>
        <end position="186"/>
    </location>
</feature>
<keyword evidence="2" id="KW-0255">Endonuclease</keyword>
<reference evidence="2" key="2">
    <citation type="journal article" date="2022" name="Microbiol. Resour. Announc.">
        <title>Metagenome Sequencing to Explore Phylogenomics of Terrestrial Cyanobacteria.</title>
        <authorList>
            <person name="Ward R.D."/>
            <person name="Stajich J.E."/>
            <person name="Johansen J.R."/>
            <person name="Huntemann M."/>
            <person name="Clum A."/>
            <person name="Foster B."/>
            <person name="Foster B."/>
            <person name="Roux S."/>
            <person name="Palaniappan K."/>
            <person name="Varghese N."/>
            <person name="Mukherjee S."/>
            <person name="Reddy T.B.K."/>
            <person name="Daum C."/>
            <person name="Copeland A."/>
            <person name="Chen I.A."/>
            <person name="Ivanova N.N."/>
            <person name="Kyrpides N.C."/>
            <person name="Shapiro N."/>
            <person name="Eloe-Fadrosh E.A."/>
            <person name="Pietrasiak N."/>
        </authorList>
    </citation>
    <scope>NUCLEOTIDE SEQUENCE</scope>
    <source>
        <strain evidence="2">GSE-NOS-MK-12-04C</strain>
    </source>
</reference>
<dbReference type="InterPro" id="IPR008538">
    <property type="entry name" value="Uma2"/>
</dbReference>
<accession>A0A951QLB5</accession>
<evidence type="ECO:0000313" key="3">
    <source>
        <dbReference type="Proteomes" id="UP000729701"/>
    </source>
</evidence>
<gene>
    <name evidence="2" type="ORF">KME60_11555</name>
</gene>
<evidence type="ECO:0000259" key="1">
    <source>
        <dbReference type="Pfam" id="PF05685"/>
    </source>
</evidence>
<dbReference type="Pfam" id="PF05685">
    <property type="entry name" value="Uma2"/>
    <property type="match status" value="1"/>
</dbReference>
<reference evidence="2" key="1">
    <citation type="submission" date="2021-05" db="EMBL/GenBank/DDBJ databases">
        <authorList>
            <person name="Pietrasiak N."/>
            <person name="Ward R."/>
            <person name="Stajich J.E."/>
            <person name="Kurbessoian T."/>
        </authorList>
    </citation>
    <scope>NUCLEOTIDE SEQUENCE</scope>
    <source>
        <strain evidence="2">GSE-NOS-MK-12-04C</strain>
    </source>
</reference>
<sequence>MQVQLKQIVVSPGQQLLMTDVSWLMYEQLLEEFGEKRGSRINYSEGVLEIMVPLPEHEDDKVIIADLVKVLLEELDIEFRSLGSTTFKSKTMKQGIEADDCFYIENEAAVRGKKRIDLTVDPPPDLTLEIDITSRTRFDNYEVLGVGELWRFNGTQLEINVLQSGHYVQVNESPHFPGFPLSEVIPHYLERSKIEGRNKIMKAFRAWVRTRIGENKGK</sequence>
<proteinExistence type="predicted"/>
<dbReference type="Proteomes" id="UP000729701">
    <property type="component" value="Unassembled WGS sequence"/>
</dbReference>
<dbReference type="CDD" id="cd06260">
    <property type="entry name" value="DUF820-like"/>
    <property type="match status" value="1"/>
</dbReference>